<feature type="region of interest" description="Disordered" evidence="1">
    <location>
        <begin position="1"/>
        <end position="82"/>
    </location>
</feature>
<name>A0A6J4P263_9ACTN</name>
<evidence type="ECO:0000313" key="2">
    <source>
        <dbReference type="EMBL" id="CAA9404113.1"/>
    </source>
</evidence>
<feature type="non-terminal residue" evidence="2">
    <location>
        <position position="1"/>
    </location>
</feature>
<accession>A0A6J4P263</accession>
<protein>
    <submittedName>
        <fullName evidence="2">Uncharacterized protein</fullName>
    </submittedName>
</protein>
<feature type="compositionally biased region" description="Pro residues" evidence="1">
    <location>
        <begin position="68"/>
        <end position="77"/>
    </location>
</feature>
<gene>
    <name evidence="2" type="ORF">AVDCRST_MAG60-2274</name>
</gene>
<feature type="region of interest" description="Disordered" evidence="1">
    <location>
        <begin position="177"/>
        <end position="217"/>
    </location>
</feature>
<feature type="non-terminal residue" evidence="2">
    <location>
        <position position="258"/>
    </location>
</feature>
<dbReference type="EMBL" id="CADCUN010000241">
    <property type="protein sequence ID" value="CAA9404113.1"/>
    <property type="molecule type" value="Genomic_DNA"/>
</dbReference>
<reference evidence="2" key="1">
    <citation type="submission" date="2020-02" db="EMBL/GenBank/DDBJ databases">
        <authorList>
            <person name="Meier V. D."/>
        </authorList>
    </citation>
    <scope>NUCLEOTIDE SEQUENCE</scope>
    <source>
        <strain evidence="2">AVDCRST_MAG60</strain>
    </source>
</reference>
<organism evidence="2">
    <name type="scientific">uncultured Nocardioides sp</name>
    <dbReference type="NCBI Taxonomy" id="198441"/>
    <lineage>
        <taxon>Bacteria</taxon>
        <taxon>Bacillati</taxon>
        <taxon>Actinomycetota</taxon>
        <taxon>Actinomycetes</taxon>
        <taxon>Propionibacteriales</taxon>
        <taxon>Nocardioidaceae</taxon>
        <taxon>Nocardioides</taxon>
        <taxon>environmental samples</taxon>
    </lineage>
</organism>
<proteinExistence type="predicted"/>
<sequence>GADDDDRRAPGPRGAGRRLRGRGGGRWRTDPAPGDADHPARSLGGADRGDQQAGVLLRDLDQRGDVLPPDPAGPPHLPAADARGLRRLLRRCPRGVDDAEERLRPDHPGRARARGLLRVVQAERGGADEAAVRGRAAPLDRARDRPGGRLLRRLHRPRDGIVLRLRPRRPARLQLPRGLREGQARQLGDQPGGPGRLRAPGRGAVGAGPADGGRQHHRWLRRRARRGRQGLAVRADLLPRGRVRARPAARRGPARCGL</sequence>
<evidence type="ECO:0000256" key="1">
    <source>
        <dbReference type="SAM" id="MobiDB-lite"/>
    </source>
</evidence>
<dbReference type="AlphaFoldDB" id="A0A6J4P263"/>
<feature type="compositionally biased region" description="Basic residues" evidence="1">
    <location>
        <begin position="15"/>
        <end position="25"/>
    </location>
</feature>